<dbReference type="Gene3D" id="1.25.40.10">
    <property type="entry name" value="Tetratricopeptide repeat domain"/>
    <property type="match status" value="1"/>
</dbReference>
<dbReference type="InterPro" id="IPR027417">
    <property type="entry name" value="P-loop_NTPase"/>
</dbReference>
<dbReference type="SUPFAM" id="SSF52540">
    <property type="entry name" value="P-loop containing nucleoside triphosphate hydrolases"/>
    <property type="match status" value="1"/>
</dbReference>
<evidence type="ECO:0000313" key="2">
    <source>
        <dbReference type="EMBL" id="TEB16671.1"/>
    </source>
</evidence>
<feature type="compositionally biased region" description="Basic and acidic residues" evidence="1">
    <location>
        <begin position="1048"/>
        <end position="1061"/>
    </location>
</feature>
<gene>
    <name evidence="2" type="ORF">FA13DRAFT_1720815</name>
</gene>
<evidence type="ECO:0000313" key="3">
    <source>
        <dbReference type="Proteomes" id="UP000298030"/>
    </source>
</evidence>
<feature type="compositionally biased region" description="Polar residues" evidence="1">
    <location>
        <begin position="583"/>
        <end position="592"/>
    </location>
</feature>
<dbReference type="EMBL" id="QPFP01000322">
    <property type="protein sequence ID" value="TEB16671.1"/>
    <property type="molecule type" value="Genomic_DNA"/>
</dbReference>
<dbReference type="Proteomes" id="UP000298030">
    <property type="component" value="Unassembled WGS sequence"/>
</dbReference>
<dbReference type="SUPFAM" id="SSF48452">
    <property type="entry name" value="TPR-like"/>
    <property type="match status" value="1"/>
</dbReference>
<dbReference type="InterPro" id="IPR011990">
    <property type="entry name" value="TPR-like_helical_dom_sf"/>
</dbReference>
<feature type="region of interest" description="Disordered" evidence="1">
    <location>
        <begin position="572"/>
        <end position="595"/>
    </location>
</feature>
<feature type="region of interest" description="Disordered" evidence="1">
    <location>
        <begin position="1029"/>
        <end position="1068"/>
    </location>
</feature>
<reference evidence="2 3" key="1">
    <citation type="journal article" date="2019" name="Nat. Ecol. Evol.">
        <title>Megaphylogeny resolves global patterns of mushroom evolution.</title>
        <authorList>
            <person name="Varga T."/>
            <person name="Krizsan K."/>
            <person name="Foldi C."/>
            <person name="Dima B."/>
            <person name="Sanchez-Garcia M."/>
            <person name="Sanchez-Ramirez S."/>
            <person name="Szollosi G.J."/>
            <person name="Szarkandi J.G."/>
            <person name="Papp V."/>
            <person name="Albert L."/>
            <person name="Andreopoulos W."/>
            <person name="Angelini C."/>
            <person name="Antonin V."/>
            <person name="Barry K.W."/>
            <person name="Bougher N.L."/>
            <person name="Buchanan P."/>
            <person name="Buyck B."/>
            <person name="Bense V."/>
            <person name="Catcheside P."/>
            <person name="Chovatia M."/>
            <person name="Cooper J."/>
            <person name="Damon W."/>
            <person name="Desjardin D."/>
            <person name="Finy P."/>
            <person name="Geml J."/>
            <person name="Haridas S."/>
            <person name="Hughes K."/>
            <person name="Justo A."/>
            <person name="Karasinski D."/>
            <person name="Kautmanova I."/>
            <person name="Kiss B."/>
            <person name="Kocsube S."/>
            <person name="Kotiranta H."/>
            <person name="LaButti K.M."/>
            <person name="Lechner B.E."/>
            <person name="Liimatainen K."/>
            <person name="Lipzen A."/>
            <person name="Lukacs Z."/>
            <person name="Mihaltcheva S."/>
            <person name="Morgado L.N."/>
            <person name="Niskanen T."/>
            <person name="Noordeloos M.E."/>
            <person name="Ohm R.A."/>
            <person name="Ortiz-Santana B."/>
            <person name="Ovrebo C."/>
            <person name="Racz N."/>
            <person name="Riley R."/>
            <person name="Savchenko A."/>
            <person name="Shiryaev A."/>
            <person name="Soop K."/>
            <person name="Spirin V."/>
            <person name="Szebenyi C."/>
            <person name="Tomsovsky M."/>
            <person name="Tulloss R.E."/>
            <person name="Uehling J."/>
            <person name="Grigoriev I.V."/>
            <person name="Vagvolgyi C."/>
            <person name="Papp T."/>
            <person name="Martin F.M."/>
            <person name="Miettinen O."/>
            <person name="Hibbett D.S."/>
            <person name="Nagy L.G."/>
        </authorList>
    </citation>
    <scope>NUCLEOTIDE SEQUENCE [LARGE SCALE GENOMIC DNA]</scope>
    <source>
        <strain evidence="2 3">FP101781</strain>
    </source>
</reference>
<evidence type="ECO:0008006" key="4">
    <source>
        <dbReference type="Google" id="ProtNLM"/>
    </source>
</evidence>
<keyword evidence="3" id="KW-1185">Reference proteome</keyword>
<name>A0A4Y7S5M7_COPMI</name>
<organism evidence="2 3">
    <name type="scientific">Coprinellus micaceus</name>
    <name type="common">Glistening ink-cap mushroom</name>
    <name type="synonym">Coprinus micaceus</name>
    <dbReference type="NCBI Taxonomy" id="71717"/>
    <lineage>
        <taxon>Eukaryota</taxon>
        <taxon>Fungi</taxon>
        <taxon>Dikarya</taxon>
        <taxon>Basidiomycota</taxon>
        <taxon>Agaricomycotina</taxon>
        <taxon>Agaricomycetes</taxon>
        <taxon>Agaricomycetidae</taxon>
        <taxon>Agaricales</taxon>
        <taxon>Agaricineae</taxon>
        <taxon>Psathyrellaceae</taxon>
        <taxon>Coprinellus</taxon>
    </lineage>
</organism>
<accession>A0A4Y7S5M7</accession>
<sequence length="1142" mass="126517">MFVPIAQWKTKPPFQGVSVTFAERQDRKETPQARHEPALKRYKNRVPQPSSYLLELKGGSEQDTIIASLRHHRHLLSKQEAIQATTTGMHVMLYNTYTEPRTSWGVWLVQPSERTRTTSVTNIGKGVLLVGKRSGITVDTLPKQRDIGDQENEYMEGSREDVVQDVLGWFEDPKSELALLIQGAAGLGKSTLARHLTHRLHAEGRLAASVSINHPAQRCRKPIECLDQMETFLVRPVRSLGLSHPLAFVLDAVDEYESHAALVKALSSLPSATSLSIRFILLGRSDARNKGVKGSIRLYPLQPVSTATMERMAKLAELANGLFIWARVVCSLLQKRLSRLSPDHILDSILDARRSLGDIEQLATLYHQAIMLLFPDSDAQDLFREYLTATIALQEPSSDRSFLGFYRTAHSTELKALQIRKTGGDEDERLLVYPARSIFHLSFLEYLESASTPPHVAFHPNAASGSYHASSPALIRSAILAFPPNSGMLSPTSWLTSATELLPFSQSPQTNGSAQGIGQSFDTRSLNLLQQWKHLFTGFLGWGPAMEESIAGEGDGLDTGGHGEIIDVTERGDHRERDVDGQDTGNGVQDGSESVDYADGRVHRDAAGDGHGHRGYLEEHDHQVACLLRDVASTLGAGYTSRSSVQIDCLEVAIRLRPDDAEFWHLLGWSYLRVAMGSRSVEACEQAITAHRNALHCVDVPTAHDPGMFLDALATALHERFRIVRRTEDLDLAIALHRDGLAMRPPGHVNRAVSLNNTALALRRYLEGVDFFGGDISEVIRMQREALDLIEDKYRGLYLRNLALSFRSRYQSAGSPADLDEAIRLRREVLALYQPGHPVRVGCLSGLAWDLTLRYEAHSNNRDLEEAIHFGRESLSFHPVGHQYRFRALEALANALQFTPDHLDEALQMSRDSLSVTPTTSPYRWEKLMNLANILLSHYGRSDAAEELEEATSVCEMALSLCLTSHFRRPKLLALQAKLAEANCSAIHVGSFSSYSRRYCPALRGIYSTVRGDGRGAGLVPMYSTKVGSEAGDQPEVYERPSATRAGAQRDGDIGGEREEGMSSGESELGNKIAPRAIREKDRASVIRPVINLPRLASATETAKSKIKRPQSLRFGHLPPFPLLSTAFYINLPNVQWLGVNI</sequence>
<dbReference type="STRING" id="71717.A0A4Y7S5M7"/>
<dbReference type="OrthoDB" id="3261813at2759"/>
<protein>
    <recommendedName>
        <fullName evidence="4">NACHT domain-containing protein</fullName>
    </recommendedName>
</protein>
<evidence type="ECO:0000256" key="1">
    <source>
        <dbReference type="SAM" id="MobiDB-lite"/>
    </source>
</evidence>
<comment type="caution">
    <text evidence="2">The sequence shown here is derived from an EMBL/GenBank/DDBJ whole genome shotgun (WGS) entry which is preliminary data.</text>
</comment>
<proteinExistence type="predicted"/>
<dbReference type="AlphaFoldDB" id="A0A4Y7S5M7"/>